<protein>
    <submittedName>
        <fullName evidence="6">Mss4-like protein</fullName>
    </submittedName>
</protein>
<dbReference type="InterPro" id="IPR006913">
    <property type="entry name" value="CENP-V/GFA"/>
</dbReference>
<evidence type="ECO:0000313" key="7">
    <source>
        <dbReference type="Proteomes" id="UP001610444"/>
    </source>
</evidence>
<proteinExistence type="inferred from homology"/>
<accession>A0ABR4K414</accession>
<dbReference type="SUPFAM" id="SSF51316">
    <property type="entry name" value="Mss4-like"/>
    <property type="match status" value="1"/>
</dbReference>
<evidence type="ECO:0000259" key="5">
    <source>
        <dbReference type="PROSITE" id="PS51891"/>
    </source>
</evidence>
<keyword evidence="7" id="KW-1185">Reference proteome</keyword>
<evidence type="ECO:0000256" key="1">
    <source>
        <dbReference type="ARBA" id="ARBA00005495"/>
    </source>
</evidence>
<evidence type="ECO:0000256" key="3">
    <source>
        <dbReference type="ARBA" id="ARBA00022833"/>
    </source>
</evidence>
<comment type="similarity">
    <text evidence="1">Belongs to the Gfa family.</text>
</comment>
<dbReference type="RefSeq" id="XP_070897512.1">
    <property type="nucleotide sequence ID" value="XM_071040646.1"/>
</dbReference>
<keyword evidence="3" id="KW-0862">Zinc</keyword>
<dbReference type="GeneID" id="98155810"/>
<organism evidence="6 7">
    <name type="scientific">Aspergillus pseudodeflectus</name>
    <dbReference type="NCBI Taxonomy" id="176178"/>
    <lineage>
        <taxon>Eukaryota</taxon>
        <taxon>Fungi</taxon>
        <taxon>Dikarya</taxon>
        <taxon>Ascomycota</taxon>
        <taxon>Pezizomycotina</taxon>
        <taxon>Eurotiomycetes</taxon>
        <taxon>Eurotiomycetidae</taxon>
        <taxon>Eurotiales</taxon>
        <taxon>Aspergillaceae</taxon>
        <taxon>Aspergillus</taxon>
        <taxon>Aspergillus subgen. Nidulantes</taxon>
    </lineage>
</organism>
<sequence length="137" mass="14577">MTISGSCLCGGIAYTAEVEQYMSALCHCLDCQKWTGSSYTSNAVVPRASFKITKGTPSYYDSVGASGKTARRFFCSTCGSSLYTDLEIMPDVTCIKGGTLDNGEASLGGKIDVEFYAKDRASYVVPVTGAKQESHFG</sequence>
<evidence type="ECO:0000256" key="2">
    <source>
        <dbReference type="ARBA" id="ARBA00022723"/>
    </source>
</evidence>
<feature type="domain" description="CENP-V/GFA" evidence="5">
    <location>
        <begin position="3"/>
        <end position="117"/>
    </location>
</feature>
<evidence type="ECO:0000313" key="6">
    <source>
        <dbReference type="EMBL" id="KAL2847065.1"/>
    </source>
</evidence>
<dbReference type="Pfam" id="PF04828">
    <property type="entry name" value="GFA"/>
    <property type="match status" value="1"/>
</dbReference>
<dbReference type="EMBL" id="JBFXLR010000030">
    <property type="protein sequence ID" value="KAL2847065.1"/>
    <property type="molecule type" value="Genomic_DNA"/>
</dbReference>
<keyword evidence="4" id="KW-0456">Lyase</keyword>
<comment type="caution">
    <text evidence="6">The sequence shown here is derived from an EMBL/GenBank/DDBJ whole genome shotgun (WGS) entry which is preliminary data.</text>
</comment>
<dbReference type="Proteomes" id="UP001610444">
    <property type="component" value="Unassembled WGS sequence"/>
</dbReference>
<dbReference type="InterPro" id="IPR011057">
    <property type="entry name" value="Mss4-like_sf"/>
</dbReference>
<dbReference type="PROSITE" id="PS51891">
    <property type="entry name" value="CENP_V_GFA"/>
    <property type="match status" value="1"/>
</dbReference>
<dbReference type="Gene3D" id="3.90.1590.10">
    <property type="entry name" value="glutathione-dependent formaldehyde- activating enzyme (gfa)"/>
    <property type="match status" value="1"/>
</dbReference>
<name>A0ABR4K414_9EURO</name>
<keyword evidence="2" id="KW-0479">Metal-binding</keyword>
<dbReference type="PANTHER" id="PTHR33337:SF30">
    <property type="entry name" value="DUF636 DOMAIN PROTEIN (AFU_ORTHOLOGUE AFUA_1G03180)"/>
    <property type="match status" value="1"/>
</dbReference>
<reference evidence="6 7" key="1">
    <citation type="submission" date="2024-07" db="EMBL/GenBank/DDBJ databases">
        <title>Section-level genome sequencing and comparative genomics of Aspergillus sections Usti and Cavernicolus.</title>
        <authorList>
            <consortium name="Lawrence Berkeley National Laboratory"/>
            <person name="Nybo J.L."/>
            <person name="Vesth T.C."/>
            <person name="Theobald S."/>
            <person name="Frisvad J.C."/>
            <person name="Larsen T.O."/>
            <person name="Kjaerboelling I."/>
            <person name="Rothschild-Mancinelli K."/>
            <person name="Lyhne E.K."/>
            <person name="Kogle M.E."/>
            <person name="Barry K."/>
            <person name="Clum A."/>
            <person name="Na H."/>
            <person name="Ledsgaard L."/>
            <person name="Lin J."/>
            <person name="Lipzen A."/>
            <person name="Kuo A."/>
            <person name="Riley R."/>
            <person name="Mondo S."/>
            <person name="LaButti K."/>
            <person name="Haridas S."/>
            <person name="Pangalinan J."/>
            <person name="Salamov A.A."/>
            <person name="Simmons B.A."/>
            <person name="Magnuson J.K."/>
            <person name="Chen J."/>
            <person name="Drula E."/>
            <person name="Henrissat B."/>
            <person name="Wiebenga A."/>
            <person name="Lubbers R.J."/>
            <person name="Gomes A.C."/>
            <person name="Macurrencykelacurrency M.R."/>
            <person name="Stajich J."/>
            <person name="Grigoriev I.V."/>
            <person name="Mortensen U.H."/>
            <person name="De vries R.P."/>
            <person name="Baker S.E."/>
            <person name="Andersen M.R."/>
        </authorList>
    </citation>
    <scope>NUCLEOTIDE SEQUENCE [LARGE SCALE GENOMIC DNA]</scope>
    <source>
        <strain evidence="6 7">CBS 756.74</strain>
    </source>
</reference>
<evidence type="ECO:0000256" key="4">
    <source>
        <dbReference type="ARBA" id="ARBA00023239"/>
    </source>
</evidence>
<dbReference type="PANTHER" id="PTHR33337">
    <property type="entry name" value="GFA DOMAIN-CONTAINING PROTEIN"/>
    <property type="match status" value="1"/>
</dbReference>
<gene>
    <name evidence="6" type="ORF">BJX68DRAFT_240182</name>
</gene>